<accession>A0A5C2RXH1</accession>
<proteinExistence type="predicted"/>
<evidence type="ECO:0000313" key="2">
    <source>
        <dbReference type="Proteomes" id="UP000313359"/>
    </source>
</evidence>
<evidence type="ECO:0008006" key="3">
    <source>
        <dbReference type="Google" id="ProtNLM"/>
    </source>
</evidence>
<reference evidence="1" key="1">
    <citation type="journal article" date="2018" name="Genome Biol. Evol.">
        <title>Genomics and development of Lentinus tigrinus, a white-rot wood-decaying mushroom with dimorphic fruiting bodies.</title>
        <authorList>
            <person name="Wu B."/>
            <person name="Xu Z."/>
            <person name="Knudson A."/>
            <person name="Carlson A."/>
            <person name="Chen N."/>
            <person name="Kovaka S."/>
            <person name="LaButti K."/>
            <person name="Lipzen A."/>
            <person name="Pennachio C."/>
            <person name="Riley R."/>
            <person name="Schakwitz W."/>
            <person name="Umezawa K."/>
            <person name="Ohm R.A."/>
            <person name="Grigoriev I.V."/>
            <person name="Nagy L.G."/>
            <person name="Gibbons J."/>
            <person name="Hibbett D."/>
        </authorList>
    </citation>
    <scope>NUCLEOTIDE SEQUENCE [LARGE SCALE GENOMIC DNA]</scope>
    <source>
        <strain evidence="1">ALCF2SS1-6</strain>
    </source>
</reference>
<dbReference type="EMBL" id="ML122293">
    <property type="protein sequence ID" value="RPD55763.1"/>
    <property type="molecule type" value="Genomic_DNA"/>
</dbReference>
<protein>
    <recommendedName>
        <fullName evidence="3">F-box domain-containing protein</fullName>
    </recommendedName>
</protein>
<sequence>MSPYIPPEITDDIISAMDAHLDAHTLAMCALVCQGWLPKSRATLFEVVQIHDECTYNLLVERVVWSETMSPYLGLVNSLSLRHFFPDNLSEAAR</sequence>
<dbReference type="OrthoDB" id="2758040at2759"/>
<dbReference type="Proteomes" id="UP000313359">
    <property type="component" value="Unassembled WGS sequence"/>
</dbReference>
<feature type="non-terminal residue" evidence="1">
    <location>
        <position position="94"/>
    </location>
</feature>
<keyword evidence="2" id="KW-1185">Reference proteome</keyword>
<dbReference type="AlphaFoldDB" id="A0A5C2RXH1"/>
<organism evidence="1 2">
    <name type="scientific">Lentinus tigrinus ALCF2SS1-6</name>
    <dbReference type="NCBI Taxonomy" id="1328759"/>
    <lineage>
        <taxon>Eukaryota</taxon>
        <taxon>Fungi</taxon>
        <taxon>Dikarya</taxon>
        <taxon>Basidiomycota</taxon>
        <taxon>Agaricomycotina</taxon>
        <taxon>Agaricomycetes</taxon>
        <taxon>Polyporales</taxon>
        <taxon>Polyporaceae</taxon>
        <taxon>Lentinus</taxon>
    </lineage>
</organism>
<evidence type="ECO:0000313" key="1">
    <source>
        <dbReference type="EMBL" id="RPD55763.1"/>
    </source>
</evidence>
<gene>
    <name evidence="1" type="ORF">L227DRAFT_636763</name>
</gene>
<name>A0A5C2RXH1_9APHY</name>